<keyword evidence="3" id="KW-1185">Reference proteome</keyword>
<evidence type="ECO:0000313" key="2">
    <source>
        <dbReference type="EMBL" id="KAK7742192.1"/>
    </source>
</evidence>
<dbReference type="Proteomes" id="UP001320420">
    <property type="component" value="Unassembled WGS sequence"/>
</dbReference>
<protein>
    <submittedName>
        <fullName evidence="2">Uncharacterized protein</fullName>
    </submittedName>
</protein>
<feature type="compositionally biased region" description="Polar residues" evidence="1">
    <location>
        <begin position="1"/>
        <end position="12"/>
    </location>
</feature>
<evidence type="ECO:0000313" key="3">
    <source>
        <dbReference type="Proteomes" id="UP001320420"/>
    </source>
</evidence>
<reference evidence="2 3" key="1">
    <citation type="submission" date="2024-02" db="EMBL/GenBank/DDBJ databases">
        <title>De novo assembly and annotation of 12 fungi associated with fruit tree decline syndrome in Ontario, Canada.</title>
        <authorList>
            <person name="Sulman M."/>
            <person name="Ellouze W."/>
            <person name="Ilyukhin E."/>
        </authorList>
    </citation>
    <scope>NUCLEOTIDE SEQUENCE [LARGE SCALE GENOMIC DNA]</scope>
    <source>
        <strain evidence="2 3">M11/M66-122</strain>
    </source>
</reference>
<gene>
    <name evidence="2" type="ORF">SLS62_010812</name>
</gene>
<evidence type="ECO:0000256" key="1">
    <source>
        <dbReference type="SAM" id="MobiDB-lite"/>
    </source>
</evidence>
<comment type="caution">
    <text evidence="2">The sequence shown here is derived from an EMBL/GenBank/DDBJ whole genome shotgun (WGS) entry which is preliminary data.</text>
</comment>
<name>A0AAN9YFH8_9PEZI</name>
<feature type="compositionally biased region" description="Low complexity" evidence="1">
    <location>
        <begin position="13"/>
        <end position="35"/>
    </location>
</feature>
<sequence length="89" mass="9366">MNARPSSGNYDRSVSTSSASSYSSSTDSVASGGYSMDSPPVASVEVLRCLRCAKCVETTTTDDLASTGMVQIGYNIYYCSSCAKMVGYK</sequence>
<organism evidence="2 3">
    <name type="scientific">Diatrype stigma</name>
    <dbReference type="NCBI Taxonomy" id="117547"/>
    <lineage>
        <taxon>Eukaryota</taxon>
        <taxon>Fungi</taxon>
        <taxon>Dikarya</taxon>
        <taxon>Ascomycota</taxon>
        <taxon>Pezizomycotina</taxon>
        <taxon>Sordariomycetes</taxon>
        <taxon>Xylariomycetidae</taxon>
        <taxon>Xylariales</taxon>
        <taxon>Diatrypaceae</taxon>
        <taxon>Diatrype</taxon>
    </lineage>
</organism>
<dbReference type="EMBL" id="JAKJXP020000148">
    <property type="protein sequence ID" value="KAK7742192.1"/>
    <property type="molecule type" value="Genomic_DNA"/>
</dbReference>
<feature type="region of interest" description="Disordered" evidence="1">
    <location>
        <begin position="1"/>
        <end position="36"/>
    </location>
</feature>
<proteinExistence type="predicted"/>
<accession>A0AAN9YFH8</accession>
<dbReference type="AlphaFoldDB" id="A0AAN9YFH8"/>